<dbReference type="Proteomes" id="UP000611945">
    <property type="component" value="Unassembled WGS sequence"/>
</dbReference>
<feature type="signal peptide" evidence="1">
    <location>
        <begin position="1"/>
        <end position="21"/>
    </location>
</feature>
<dbReference type="RefSeq" id="WP_251834543.1">
    <property type="nucleotide sequence ID" value="NZ_JACSQG010000001.1"/>
</dbReference>
<dbReference type="EMBL" id="JACSQG010000001">
    <property type="protein sequence ID" value="MBD7975755.1"/>
    <property type="molecule type" value="Genomic_DNA"/>
</dbReference>
<organism evidence="2 3">
    <name type="scientific">Serpens gallinarum</name>
    <dbReference type="NCBI Taxonomy" id="2763075"/>
    <lineage>
        <taxon>Bacteria</taxon>
        <taxon>Pseudomonadati</taxon>
        <taxon>Pseudomonadota</taxon>
        <taxon>Gammaproteobacteria</taxon>
        <taxon>Pseudomonadales</taxon>
        <taxon>Pseudomonadaceae</taxon>
        <taxon>Pseudomonas</taxon>
    </lineage>
</organism>
<accession>A0ABR8TJ20</accession>
<evidence type="ECO:0000256" key="1">
    <source>
        <dbReference type="SAM" id="SignalP"/>
    </source>
</evidence>
<keyword evidence="1" id="KW-0732">Signal</keyword>
<protein>
    <submittedName>
        <fullName evidence="2">Uncharacterized protein</fullName>
    </submittedName>
</protein>
<name>A0ABR8TJ20_9PSED</name>
<comment type="caution">
    <text evidence="2">The sequence shown here is derived from an EMBL/GenBank/DDBJ whole genome shotgun (WGS) entry which is preliminary data.</text>
</comment>
<evidence type="ECO:0000313" key="2">
    <source>
        <dbReference type="EMBL" id="MBD7975755.1"/>
    </source>
</evidence>
<feature type="chain" id="PRO_5046541702" evidence="1">
    <location>
        <begin position="22"/>
        <end position="99"/>
    </location>
</feature>
<proteinExistence type="predicted"/>
<evidence type="ECO:0000313" key="3">
    <source>
        <dbReference type="Proteomes" id="UP000611945"/>
    </source>
</evidence>
<keyword evidence="3" id="KW-1185">Reference proteome</keyword>
<sequence length="99" mass="10547">MRAMSLTALFIPLLLSAPLMAGEWPAGAKSQFISECQRSATAGTPPAKSEAYCTCAAERVSDEFSDAEIKQLQGENALDADTRERLGRAASACLSHLNE</sequence>
<gene>
    <name evidence="2" type="ORF">H9642_00965</name>
</gene>
<reference evidence="2 3" key="1">
    <citation type="submission" date="2020-08" db="EMBL/GenBank/DDBJ databases">
        <title>A Genomic Blueprint of the Chicken Gut Microbiome.</title>
        <authorList>
            <person name="Gilroy R."/>
            <person name="Ravi A."/>
            <person name="Getino M."/>
            <person name="Pursley I."/>
            <person name="Horton D.L."/>
            <person name="Alikhan N.-F."/>
            <person name="Baker D."/>
            <person name="Gharbi K."/>
            <person name="Hall N."/>
            <person name="Watson M."/>
            <person name="Adriaenssens E.M."/>
            <person name="Foster-Nyarko E."/>
            <person name="Jarju S."/>
            <person name="Secka A."/>
            <person name="Antonio M."/>
            <person name="Oren A."/>
            <person name="Chaudhuri R."/>
            <person name="La Ragione R.M."/>
            <person name="Hildebrand F."/>
            <person name="Pallen M.J."/>
        </authorList>
    </citation>
    <scope>NUCLEOTIDE SEQUENCE [LARGE SCALE GENOMIC DNA]</scope>
    <source>
        <strain evidence="2 3">Sa2CUA2</strain>
    </source>
</reference>